<dbReference type="Pfam" id="PF00095">
    <property type="entry name" value="WAP"/>
    <property type="match status" value="1"/>
</dbReference>
<dbReference type="InterPro" id="IPR008197">
    <property type="entry name" value="WAP_dom"/>
</dbReference>
<reference evidence="2" key="2">
    <citation type="submission" date="2025-08" db="UniProtKB">
        <authorList>
            <consortium name="Ensembl"/>
        </authorList>
    </citation>
    <scope>IDENTIFICATION</scope>
</reference>
<keyword evidence="3" id="KW-1185">Reference proteome</keyword>
<reference evidence="2" key="3">
    <citation type="submission" date="2025-09" db="UniProtKB">
        <authorList>
            <consortium name="Ensembl"/>
        </authorList>
    </citation>
    <scope>IDENTIFICATION</scope>
</reference>
<feature type="domain" description="WAP" evidence="1">
    <location>
        <begin position="41"/>
        <end position="74"/>
    </location>
</feature>
<organism evidence="2 3">
    <name type="scientific">Salarias fasciatus</name>
    <name type="common">Jewelled blenny</name>
    <name type="synonym">Blennius fasciatus</name>
    <dbReference type="NCBI Taxonomy" id="181472"/>
    <lineage>
        <taxon>Eukaryota</taxon>
        <taxon>Metazoa</taxon>
        <taxon>Chordata</taxon>
        <taxon>Craniata</taxon>
        <taxon>Vertebrata</taxon>
        <taxon>Euteleostomi</taxon>
        <taxon>Actinopterygii</taxon>
        <taxon>Neopterygii</taxon>
        <taxon>Teleostei</taxon>
        <taxon>Neoteleostei</taxon>
        <taxon>Acanthomorphata</taxon>
        <taxon>Ovalentaria</taxon>
        <taxon>Blenniimorphae</taxon>
        <taxon>Blenniiformes</taxon>
        <taxon>Blennioidei</taxon>
        <taxon>Blenniidae</taxon>
        <taxon>Salariinae</taxon>
        <taxon>Salarias</taxon>
    </lineage>
</organism>
<dbReference type="SUPFAM" id="SSF57256">
    <property type="entry name" value="Elafin-like"/>
    <property type="match status" value="1"/>
</dbReference>
<reference evidence="2" key="1">
    <citation type="submission" date="2019-06" db="EMBL/GenBank/DDBJ databases">
        <authorList>
            <consortium name="Wellcome Sanger Institute Data Sharing"/>
        </authorList>
    </citation>
    <scope>NUCLEOTIDE SEQUENCE [LARGE SCALE GENOMIC DNA]</scope>
</reference>
<proteinExistence type="predicted"/>
<dbReference type="Proteomes" id="UP000472267">
    <property type="component" value="Chromosome 20"/>
</dbReference>
<dbReference type="InParanoid" id="A0A672FX42"/>
<dbReference type="InterPro" id="IPR036645">
    <property type="entry name" value="Elafin-like_sf"/>
</dbReference>
<accession>A0A672FX42</accession>
<dbReference type="GO" id="GO:0030414">
    <property type="term" value="F:peptidase inhibitor activity"/>
    <property type="evidence" value="ECO:0007669"/>
    <property type="project" value="InterPro"/>
</dbReference>
<evidence type="ECO:0000313" key="2">
    <source>
        <dbReference type="Ensembl" id="ENSSFAP00005003264.1"/>
    </source>
</evidence>
<dbReference type="Ensembl" id="ENSSFAT00005003513.1">
    <property type="protein sequence ID" value="ENSSFAP00005003264.1"/>
    <property type="gene ID" value="ENSSFAG00005002208.1"/>
</dbReference>
<dbReference type="AlphaFoldDB" id="A0A672FX42"/>
<evidence type="ECO:0000313" key="3">
    <source>
        <dbReference type="Proteomes" id="UP000472267"/>
    </source>
</evidence>
<protein>
    <recommendedName>
        <fullName evidence="1">WAP domain-containing protein</fullName>
    </recommendedName>
</protein>
<sequence length="89" mass="9957">MLCFVSFESSLECFLALTLYKTSFRTAKYLTLLFIKHWPLTGKCKSWPGCSHDYGCGGNLKCCRKGCKSVCTAPGEILSLLIFLMQTCI</sequence>
<name>A0A672FX42_SALFA</name>
<evidence type="ECO:0000259" key="1">
    <source>
        <dbReference type="Pfam" id="PF00095"/>
    </source>
</evidence>
<dbReference type="Gene3D" id="4.10.75.10">
    <property type="entry name" value="Elafin-like"/>
    <property type="match status" value="1"/>
</dbReference>
<dbReference type="GO" id="GO:0005576">
    <property type="term" value="C:extracellular region"/>
    <property type="evidence" value="ECO:0007669"/>
    <property type="project" value="InterPro"/>
</dbReference>